<keyword evidence="2" id="KW-1185">Reference proteome</keyword>
<gene>
    <name evidence="1" type="ORF">phiK7A1_163</name>
</gene>
<sequence length="62" mass="7229">MTNRTRIYVKVIVEDSRYNFSTAFNATFEEACDYYMNQTFNFGVDTDLMLKCVAVELIPTVE</sequence>
<proteinExistence type="predicted"/>
<protein>
    <submittedName>
        <fullName evidence="1">Uncharacterized protein</fullName>
    </submittedName>
</protein>
<reference evidence="1 2" key="1">
    <citation type="submission" date="2020-07" db="EMBL/GenBank/DDBJ databases">
        <authorList>
            <person name="Martino G."/>
            <person name="Holtappels D."/>
            <person name="Wagemans J."/>
            <person name="Lavigne R."/>
            <person name="Turina M."/>
            <person name="Ciuffo M."/>
        </authorList>
    </citation>
    <scope>NUCLEOTIDE SEQUENCE [LARGE SCALE GENOMIC DNA]</scope>
</reference>
<dbReference type="Proteomes" id="UP000516415">
    <property type="component" value="Segment"/>
</dbReference>
<evidence type="ECO:0000313" key="2">
    <source>
        <dbReference type="Proteomes" id="UP000516415"/>
    </source>
</evidence>
<dbReference type="EMBL" id="MT740307">
    <property type="protein sequence ID" value="QNR53951.1"/>
    <property type="molecule type" value="Genomic_DNA"/>
</dbReference>
<organism evidence="1 2">
    <name type="scientific">Pseudomonas phage phiK7A1</name>
    <dbReference type="NCBI Taxonomy" id="2759194"/>
    <lineage>
        <taxon>Viruses</taxon>
        <taxon>Duplodnaviria</taxon>
        <taxon>Heunggongvirae</taxon>
        <taxon>Uroviricota</taxon>
        <taxon>Caudoviricetes</taxon>
        <taxon>Vandenendeviridae</taxon>
        <taxon>Gorskivirinae</taxon>
        <taxon>Torinovirus</taxon>
        <taxon>Torinovirus K7A1</taxon>
    </lineage>
</organism>
<evidence type="ECO:0000313" key="1">
    <source>
        <dbReference type="EMBL" id="QNR53951.1"/>
    </source>
</evidence>
<accession>A0A7H0XG11</accession>
<name>A0A7H0XG11_9CAUD</name>